<comment type="caution">
    <text evidence="10">The sequence shown here is derived from an EMBL/GenBank/DDBJ whole genome shotgun (WGS) entry which is preliminary data.</text>
</comment>
<evidence type="ECO:0000256" key="5">
    <source>
        <dbReference type="ARBA" id="ARBA00023274"/>
    </source>
</evidence>
<feature type="chain" id="PRO_5012641715" description="Large ribosomal subunit protein uL30m" evidence="8">
    <location>
        <begin position="21"/>
        <end position="142"/>
    </location>
</feature>
<dbReference type="GO" id="GO:0006412">
    <property type="term" value="P:translation"/>
    <property type="evidence" value="ECO:0007669"/>
    <property type="project" value="InterPro"/>
</dbReference>
<dbReference type="FunCoup" id="A0A1V8TB27">
    <property type="interactions" value="248"/>
</dbReference>
<dbReference type="GO" id="GO:0015934">
    <property type="term" value="C:large ribosomal subunit"/>
    <property type="evidence" value="ECO:0007669"/>
    <property type="project" value="InterPro"/>
</dbReference>
<dbReference type="InterPro" id="IPR036919">
    <property type="entry name" value="Ribo_uL30_ferredoxin-like_sf"/>
</dbReference>
<protein>
    <recommendedName>
        <fullName evidence="6">Large ribosomal subunit protein uL30m</fullName>
    </recommendedName>
</protein>
<dbReference type="OrthoDB" id="509901at2759"/>
<evidence type="ECO:0000259" key="9">
    <source>
        <dbReference type="Pfam" id="PF00327"/>
    </source>
</evidence>
<dbReference type="GO" id="GO:0003735">
    <property type="term" value="F:structural constituent of ribosome"/>
    <property type="evidence" value="ECO:0007669"/>
    <property type="project" value="InterPro"/>
</dbReference>
<keyword evidence="4" id="KW-0496">Mitochondrion</keyword>
<comment type="subcellular location">
    <subcellularLocation>
        <location evidence="1">Mitochondrion</location>
    </subcellularLocation>
</comment>
<feature type="domain" description="Large ribosomal subunit protein uL30-like ferredoxin-like fold" evidence="9">
    <location>
        <begin position="56"/>
        <end position="106"/>
    </location>
</feature>
<evidence type="ECO:0000256" key="4">
    <source>
        <dbReference type="ARBA" id="ARBA00023128"/>
    </source>
</evidence>
<organism evidence="10 11">
    <name type="scientific">Cryoendolithus antarcticus</name>
    <dbReference type="NCBI Taxonomy" id="1507870"/>
    <lineage>
        <taxon>Eukaryota</taxon>
        <taxon>Fungi</taxon>
        <taxon>Dikarya</taxon>
        <taxon>Ascomycota</taxon>
        <taxon>Pezizomycotina</taxon>
        <taxon>Dothideomycetes</taxon>
        <taxon>Dothideomycetidae</taxon>
        <taxon>Cladosporiales</taxon>
        <taxon>Cladosporiaceae</taxon>
        <taxon>Cryoendolithus</taxon>
    </lineage>
</organism>
<reference evidence="11" key="1">
    <citation type="submission" date="2017-03" db="EMBL/GenBank/DDBJ databases">
        <title>Genomes of endolithic fungi from Antarctica.</title>
        <authorList>
            <person name="Coleine C."/>
            <person name="Masonjones S."/>
            <person name="Stajich J.E."/>
        </authorList>
    </citation>
    <scope>NUCLEOTIDE SEQUENCE [LARGE SCALE GENOMIC DNA]</scope>
    <source>
        <strain evidence="11">CCFEE 5527</strain>
    </source>
</reference>
<dbReference type="SUPFAM" id="SSF55129">
    <property type="entry name" value="Ribosomal protein L30p/L7e"/>
    <property type="match status" value="1"/>
</dbReference>
<evidence type="ECO:0000256" key="2">
    <source>
        <dbReference type="ARBA" id="ARBA00007594"/>
    </source>
</evidence>
<dbReference type="FunFam" id="3.30.1390.20:FF:000010">
    <property type="entry name" value="Large subunit ribosomal protein L30"/>
    <property type="match status" value="1"/>
</dbReference>
<gene>
    <name evidence="10" type="ORF">B0A48_06439</name>
</gene>
<dbReference type="EMBL" id="NAJO01000012">
    <property type="protein sequence ID" value="OQO08569.1"/>
    <property type="molecule type" value="Genomic_DNA"/>
</dbReference>
<accession>A0A1V8TB27</accession>
<dbReference type="CDD" id="cd01658">
    <property type="entry name" value="Ribosomal_L30"/>
    <property type="match status" value="1"/>
</dbReference>
<dbReference type="PANTHER" id="PTHR15892">
    <property type="entry name" value="MITOCHONDRIAL RIBOSOMAL PROTEIN L30"/>
    <property type="match status" value="1"/>
</dbReference>
<proteinExistence type="inferred from homology"/>
<dbReference type="PANTHER" id="PTHR15892:SF2">
    <property type="entry name" value="LARGE RIBOSOMAL SUBUNIT PROTEIN UL30M"/>
    <property type="match status" value="1"/>
</dbReference>
<dbReference type="GO" id="GO:0005739">
    <property type="term" value="C:mitochondrion"/>
    <property type="evidence" value="ECO:0007669"/>
    <property type="project" value="UniProtKB-SubCell"/>
</dbReference>
<feature type="signal peptide" evidence="8">
    <location>
        <begin position="1"/>
        <end position="20"/>
    </location>
</feature>
<dbReference type="InterPro" id="IPR005996">
    <property type="entry name" value="Ribosomal_uL30_bac-type"/>
</dbReference>
<dbReference type="Pfam" id="PF00327">
    <property type="entry name" value="Ribosomal_L30"/>
    <property type="match status" value="1"/>
</dbReference>
<evidence type="ECO:0000256" key="7">
    <source>
        <dbReference type="ARBA" id="ARBA00037226"/>
    </source>
</evidence>
<evidence type="ECO:0000313" key="10">
    <source>
        <dbReference type="EMBL" id="OQO08569.1"/>
    </source>
</evidence>
<evidence type="ECO:0000256" key="8">
    <source>
        <dbReference type="SAM" id="SignalP"/>
    </source>
</evidence>
<evidence type="ECO:0000313" key="11">
    <source>
        <dbReference type="Proteomes" id="UP000192596"/>
    </source>
</evidence>
<comment type="function">
    <text evidence="7">Component of the mitochondrial ribosome (mitoribosome), a dedicated translation machinery responsible for the synthesis of mitochondrial genome-encoded proteins, including at least some of the essential transmembrane subunits of the mitochondrial respiratory chain. The mitoribosomes are attached to the mitochondrial inner membrane and translation products are cotranslationally integrated into the membrane.</text>
</comment>
<dbReference type="Proteomes" id="UP000192596">
    <property type="component" value="Unassembled WGS sequence"/>
</dbReference>
<evidence type="ECO:0000256" key="3">
    <source>
        <dbReference type="ARBA" id="ARBA00022980"/>
    </source>
</evidence>
<keyword evidence="8" id="KW-0732">Signal</keyword>
<evidence type="ECO:0000256" key="1">
    <source>
        <dbReference type="ARBA" id="ARBA00004173"/>
    </source>
</evidence>
<dbReference type="AlphaFoldDB" id="A0A1V8TB27"/>
<dbReference type="STRING" id="1507870.A0A1V8TB27"/>
<keyword evidence="11" id="KW-1185">Reference proteome</keyword>
<dbReference type="NCBIfam" id="TIGR01308">
    <property type="entry name" value="rpmD_bact"/>
    <property type="match status" value="1"/>
</dbReference>
<dbReference type="Gene3D" id="3.30.1390.20">
    <property type="entry name" value="Ribosomal protein L30, ferredoxin-like fold domain"/>
    <property type="match status" value="1"/>
</dbReference>
<comment type="similarity">
    <text evidence="2">Belongs to the universal ribosomal protein uL30 family.</text>
</comment>
<sequence>MPDFKLQLHAYLVLTIFITADHLTTHAAATGSQARIHISTHPVTMSSPVATAARYFRITLLRSAIGLPSNNLRILKSLGLHKRLRTVYHPVSPDVAGKIFAVKELVDVSEVDQKLSPEDMRELRRPERGYWVEKRAAEVLGS</sequence>
<dbReference type="InParanoid" id="A0A1V8TB27"/>
<evidence type="ECO:0000256" key="6">
    <source>
        <dbReference type="ARBA" id="ARBA00035281"/>
    </source>
</evidence>
<dbReference type="InterPro" id="IPR016082">
    <property type="entry name" value="Ribosomal_uL30_ferredoxin-like"/>
</dbReference>
<keyword evidence="5" id="KW-0687">Ribonucleoprotein</keyword>
<name>A0A1V8TB27_9PEZI</name>
<keyword evidence="3" id="KW-0689">Ribosomal protein</keyword>